<name>A0A0D2FHL6_9EURO</name>
<dbReference type="Proteomes" id="UP000054266">
    <property type="component" value="Unassembled WGS sequence"/>
</dbReference>
<evidence type="ECO:0000256" key="4">
    <source>
        <dbReference type="ARBA" id="ARBA00023187"/>
    </source>
</evidence>
<evidence type="ECO:0000259" key="7">
    <source>
        <dbReference type="Pfam" id="PF20636"/>
    </source>
</evidence>
<protein>
    <recommendedName>
        <fullName evidence="7">Survival Motor Neuron Gemin2-binding domain-containing protein</fullName>
    </recommendedName>
</protein>
<feature type="compositionally biased region" description="Basic and acidic residues" evidence="6">
    <location>
        <begin position="135"/>
        <end position="144"/>
    </location>
</feature>
<keyword evidence="4" id="KW-0508">mRNA splicing</keyword>
<feature type="compositionally biased region" description="Acidic residues" evidence="6">
    <location>
        <begin position="119"/>
        <end position="134"/>
    </location>
</feature>
<comment type="similarity">
    <text evidence="2">Belongs to the SMN family.</text>
</comment>
<dbReference type="HOGENOM" id="CLU_093937_1_0_1"/>
<dbReference type="STRING" id="5601.A0A0D2FHL6"/>
<dbReference type="GO" id="GO:0005634">
    <property type="term" value="C:nucleus"/>
    <property type="evidence" value="ECO:0007669"/>
    <property type="project" value="UniProtKB-SubCell"/>
</dbReference>
<feature type="compositionally biased region" description="Basic residues" evidence="6">
    <location>
        <begin position="1"/>
        <end position="12"/>
    </location>
</feature>
<dbReference type="PANTHER" id="PTHR39267:SF1">
    <property type="entry name" value="SURVIVAL MOTOR NEURON PROTEIN"/>
    <property type="match status" value="1"/>
</dbReference>
<keyword evidence="9" id="KW-1185">Reference proteome</keyword>
<dbReference type="InterPro" id="IPR047313">
    <property type="entry name" value="SMN_C"/>
</dbReference>
<reference evidence="8 9" key="1">
    <citation type="submission" date="2015-01" db="EMBL/GenBank/DDBJ databases">
        <title>The Genome Sequence of Capronia semiimmersa CBS27337.</title>
        <authorList>
            <consortium name="The Broad Institute Genomics Platform"/>
            <person name="Cuomo C."/>
            <person name="de Hoog S."/>
            <person name="Gorbushina A."/>
            <person name="Stielow B."/>
            <person name="Teixiera M."/>
            <person name="Abouelleil A."/>
            <person name="Chapman S.B."/>
            <person name="Priest M."/>
            <person name="Young S.K."/>
            <person name="Wortman J."/>
            <person name="Nusbaum C."/>
            <person name="Birren B."/>
        </authorList>
    </citation>
    <scope>NUCLEOTIDE SEQUENCE [LARGE SCALE GENOMIC DNA]</scope>
    <source>
        <strain evidence="8 9">CBS 27337</strain>
    </source>
</reference>
<evidence type="ECO:0000256" key="3">
    <source>
        <dbReference type="ARBA" id="ARBA00022664"/>
    </source>
</evidence>
<organism evidence="8 9">
    <name type="scientific">Phialophora macrospora</name>
    <dbReference type="NCBI Taxonomy" id="1851006"/>
    <lineage>
        <taxon>Eukaryota</taxon>
        <taxon>Fungi</taxon>
        <taxon>Dikarya</taxon>
        <taxon>Ascomycota</taxon>
        <taxon>Pezizomycotina</taxon>
        <taxon>Eurotiomycetes</taxon>
        <taxon>Chaetothyriomycetidae</taxon>
        <taxon>Chaetothyriales</taxon>
        <taxon>Herpotrichiellaceae</taxon>
        <taxon>Phialophora</taxon>
    </lineage>
</organism>
<evidence type="ECO:0000313" key="8">
    <source>
        <dbReference type="EMBL" id="KIW67508.1"/>
    </source>
</evidence>
<keyword evidence="3" id="KW-0507">mRNA processing</keyword>
<evidence type="ECO:0000256" key="1">
    <source>
        <dbReference type="ARBA" id="ARBA00004123"/>
    </source>
</evidence>
<dbReference type="GO" id="GO:0006397">
    <property type="term" value="P:mRNA processing"/>
    <property type="evidence" value="ECO:0007669"/>
    <property type="project" value="UniProtKB-KW"/>
</dbReference>
<dbReference type="InterPro" id="IPR049481">
    <property type="entry name" value="SMN_G2-BD"/>
</dbReference>
<dbReference type="Pfam" id="PF20636">
    <property type="entry name" value="SMN_G2-BD"/>
    <property type="match status" value="1"/>
</dbReference>
<dbReference type="PANTHER" id="PTHR39267">
    <property type="entry name" value="SURVIVAL MOTOR NEURON-LIKE PROTEIN 1"/>
    <property type="match status" value="1"/>
</dbReference>
<dbReference type="GO" id="GO:0008380">
    <property type="term" value="P:RNA splicing"/>
    <property type="evidence" value="ECO:0007669"/>
    <property type="project" value="UniProtKB-KW"/>
</dbReference>
<dbReference type="InterPro" id="IPR040424">
    <property type="entry name" value="Smn1"/>
</dbReference>
<dbReference type="CDD" id="cd22852">
    <property type="entry name" value="SMN_C"/>
    <property type="match status" value="1"/>
</dbReference>
<keyword evidence="5" id="KW-0539">Nucleus</keyword>
<comment type="subcellular location">
    <subcellularLocation>
        <location evidence="1">Nucleus</location>
    </subcellularLocation>
</comment>
<gene>
    <name evidence="8" type="ORF">PV04_06752</name>
</gene>
<dbReference type="CDD" id="cd22851">
    <property type="entry name" value="SMN_N"/>
    <property type="match status" value="1"/>
</dbReference>
<feature type="domain" description="Survival Motor Neuron Gemin2-binding" evidence="7">
    <location>
        <begin position="25"/>
        <end position="41"/>
    </location>
</feature>
<accession>A0A0D2FHL6</accession>
<evidence type="ECO:0000256" key="5">
    <source>
        <dbReference type="ARBA" id="ARBA00023242"/>
    </source>
</evidence>
<dbReference type="AlphaFoldDB" id="A0A0D2FHL6"/>
<feature type="compositionally biased region" description="Low complexity" evidence="6">
    <location>
        <begin position="147"/>
        <end position="162"/>
    </location>
</feature>
<sequence length="228" mass="24610">MQSKKKRQKTKHAASATDTRPLSQAEIWDDSALIRSWNDALAEYEYYHGIHARGEDVEEILRRAEAGELDDDDHQQQTRVPRQKAGQSRSDTPAVTADTDGINGHVDAVDQVEARAGDGDDEAEEGEVVEEADDADVHAADARPEPSVAGAGVSVAAPMIGPGLPPPPPGRAETAPKANAPTETGPSHLPPPAQDQTLENIKMAYYWAGYYSGLYDGQRQAQLQHQAQ</sequence>
<dbReference type="EMBL" id="KN846959">
    <property type="protein sequence ID" value="KIW67508.1"/>
    <property type="molecule type" value="Genomic_DNA"/>
</dbReference>
<feature type="compositionally biased region" description="Polar residues" evidence="6">
    <location>
        <begin position="77"/>
        <end position="93"/>
    </location>
</feature>
<feature type="region of interest" description="Disordered" evidence="6">
    <location>
        <begin position="63"/>
        <end position="196"/>
    </location>
</feature>
<evidence type="ECO:0000313" key="9">
    <source>
        <dbReference type="Proteomes" id="UP000054266"/>
    </source>
</evidence>
<proteinExistence type="inferred from homology"/>
<evidence type="ECO:0000256" key="6">
    <source>
        <dbReference type="SAM" id="MobiDB-lite"/>
    </source>
</evidence>
<feature type="region of interest" description="Disordered" evidence="6">
    <location>
        <begin position="1"/>
        <end position="26"/>
    </location>
</feature>
<evidence type="ECO:0000256" key="2">
    <source>
        <dbReference type="ARBA" id="ARBA00005371"/>
    </source>
</evidence>